<dbReference type="GeneID" id="26805257"/>
<evidence type="ECO:0000313" key="1">
    <source>
        <dbReference type="EMBL" id="KNG89095.1"/>
    </source>
</evidence>
<dbReference type="EMBL" id="JNOM01000038">
    <property type="protein sequence ID" value="KNG89095.1"/>
    <property type="molecule type" value="Genomic_DNA"/>
</dbReference>
<protein>
    <submittedName>
        <fullName evidence="1">Uncharacterized protein</fullName>
    </submittedName>
</protein>
<organism evidence="1 2">
    <name type="scientific">Aspergillus nomiae NRRL (strain ATCC 15546 / NRRL 13137 / CBS 260.88 / M93)</name>
    <dbReference type="NCBI Taxonomy" id="1509407"/>
    <lineage>
        <taxon>Eukaryota</taxon>
        <taxon>Fungi</taxon>
        <taxon>Dikarya</taxon>
        <taxon>Ascomycota</taxon>
        <taxon>Pezizomycotina</taxon>
        <taxon>Eurotiomycetes</taxon>
        <taxon>Eurotiomycetidae</taxon>
        <taxon>Eurotiales</taxon>
        <taxon>Aspergillaceae</taxon>
        <taxon>Aspergillus</taxon>
        <taxon>Aspergillus subgen. Circumdati</taxon>
    </lineage>
</organism>
<dbReference type="Proteomes" id="UP000037505">
    <property type="component" value="Unassembled WGS sequence"/>
</dbReference>
<dbReference type="OrthoDB" id="3886018at2759"/>
<reference evidence="1 2" key="1">
    <citation type="submission" date="2014-06" db="EMBL/GenBank/DDBJ databases">
        <title>The Genome of the Aflatoxigenic Filamentous Fungus Aspergillus nomius.</title>
        <authorList>
            <person name="Moore M.G."/>
            <person name="Shannon B.M."/>
            <person name="Brian M.M."/>
        </authorList>
    </citation>
    <scope>NUCLEOTIDE SEQUENCE [LARGE SCALE GENOMIC DNA]</scope>
    <source>
        <strain evidence="1 2">NRRL 13137</strain>
    </source>
</reference>
<evidence type="ECO:0000313" key="2">
    <source>
        <dbReference type="Proteomes" id="UP000037505"/>
    </source>
</evidence>
<keyword evidence="2" id="KW-1185">Reference proteome</keyword>
<dbReference type="AlphaFoldDB" id="A0A0L1JBK6"/>
<dbReference type="RefSeq" id="XP_015410018.1">
    <property type="nucleotide sequence ID" value="XM_015548710.1"/>
</dbReference>
<gene>
    <name evidence="1" type="ORF">ANOM_003453</name>
</gene>
<dbReference type="STRING" id="1509407.A0A0L1JBK6"/>
<sequence>MEPHATERRGSFWSHFGTLVRRMDPLPHGCPASSNVTPFGEEAFTTGVMNLHGGTCVMIITEKGIYNSHFRDGPSFSQSTILIREPVIFENDVLHPLKHGLHFLTSDGTFLEGPPACNPIIKDEDEPVAFIFGPRERNSQSMQYPVQIVDIARALRDVLPSVRVNVVGYVNVGQGNPVPGDSDHVDPSCGDIGQLEGTVVADYQPRVRMQDGREGSAVDIWIGEEEGAFRKEWASGELVELGFCACCK</sequence>
<name>A0A0L1JBK6_ASPN3</name>
<proteinExistence type="predicted"/>
<accession>A0A0L1JBK6</accession>
<comment type="caution">
    <text evidence="1">The sequence shown here is derived from an EMBL/GenBank/DDBJ whole genome shotgun (WGS) entry which is preliminary data.</text>
</comment>